<sequence length="124" mass="13058">MYHTSDRPCESKLGTGPPGIAICNLRPATPHERTGIVPFRRRYMCANAASPGRGEGPSVLCRGRGGPWPWQPESAGLGRDGASGTGRPCHQPQRTPAAGRAKSRGAVPVVDTQRRCGAGATRLC</sequence>
<protein>
    <submittedName>
        <fullName evidence="2">Uncharacterized protein</fullName>
    </submittedName>
</protein>
<accession>A0A8T2NQU7</accession>
<evidence type="ECO:0000313" key="2">
    <source>
        <dbReference type="EMBL" id="KAG9342484.1"/>
    </source>
</evidence>
<proteinExistence type="predicted"/>
<comment type="caution">
    <text evidence="2">The sequence shown here is derived from an EMBL/GenBank/DDBJ whole genome shotgun (WGS) entry which is preliminary data.</text>
</comment>
<evidence type="ECO:0000256" key="1">
    <source>
        <dbReference type="SAM" id="MobiDB-lite"/>
    </source>
</evidence>
<feature type="region of interest" description="Disordered" evidence="1">
    <location>
        <begin position="51"/>
        <end position="110"/>
    </location>
</feature>
<keyword evidence="3" id="KW-1185">Reference proteome</keyword>
<organism evidence="2 3">
    <name type="scientific">Albula glossodonta</name>
    <name type="common">roundjaw bonefish</name>
    <dbReference type="NCBI Taxonomy" id="121402"/>
    <lineage>
        <taxon>Eukaryota</taxon>
        <taxon>Metazoa</taxon>
        <taxon>Chordata</taxon>
        <taxon>Craniata</taxon>
        <taxon>Vertebrata</taxon>
        <taxon>Euteleostomi</taxon>
        <taxon>Actinopterygii</taxon>
        <taxon>Neopterygii</taxon>
        <taxon>Teleostei</taxon>
        <taxon>Albuliformes</taxon>
        <taxon>Albulidae</taxon>
        <taxon>Albula</taxon>
    </lineage>
</organism>
<dbReference type="EMBL" id="JAFBMS010000028">
    <property type="protein sequence ID" value="KAG9342484.1"/>
    <property type="molecule type" value="Genomic_DNA"/>
</dbReference>
<evidence type="ECO:0000313" key="3">
    <source>
        <dbReference type="Proteomes" id="UP000824540"/>
    </source>
</evidence>
<dbReference type="Proteomes" id="UP000824540">
    <property type="component" value="Unassembled WGS sequence"/>
</dbReference>
<dbReference type="AlphaFoldDB" id="A0A8T2NQU7"/>
<reference evidence="2" key="1">
    <citation type="thesis" date="2021" institute="BYU ScholarsArchive" country="Provo, UT, USA">
        <title>Applications of and Algorithms for Genome Assembly and Genomic Analyses with an Emphasis on Marine Teleosts.</title>
        <authorList>
            <person name="Pickett B.D."/>
        </authorList>
    </citation>
    <scope>NUCLEOTIDE SEQUENCE</scope>
    <source>
        <strain evidence="2">HI-2016</strain>
    </source>
</reference>
<gene>
    <name evidence="2" type="ORF">JZ751_016487</name>
</gene>
<name>A0A8T2NQU7_9TELE</name>